<dbReference type="PANTHER" id="PTHR10380">
    <property type="entry name" value="CUTICLE PROTEIN"/>
    <property type="match status" value="1"/>
</dbReference>
<dbReference type="Proteomes" id="UP000037510">
    <property type="component" value="Unassembled WGS sequence"/>
</dbReference>
<dbReference type="GO" id="GO:0008010">
    <property type="term" value="F:structural constituent of chitin-based larval cuticle"/>
    <property type="evidence" value="ECO:0007669"/>
    <property type="project" value="TreeGrafter"/>
</dbReference>
<dbReference type="InterPro" id="IPR031311">
    <property type="entry name" value="CHIT_BIND_RR_consensus"/>
</dbReference>
<comment type="caution">
    <text evidence="5">The sequence shown here is derived from an EMBL/GenBank/DDBJ whole genome shotgun (WGS) entry which is preliminary data.</text>
</comment>
<dbReference type="InterPro" id="IPR050468">
    <property type="entry name" value="Cuticle_Struct_Prot"/>
</dbReference>
<dbReference type="Pfam" id="PF00379">
    <property type="entry name" value="Chitin_bind_4"/>
    <property type="match status" value="1"/>
</dbReference>
<evidence type="ECO:0000256" key="2">
    <source>
        <dbReference type="ARBA" id="ARBA00022729"/>
    </source>
</evidence>
<dbReference type="InterPro" id="IPR000618">
    <property type="entry name" value="Insect_cuticle"/>
</dbReference>
<reference evidence="5 6" key="1">
    <citation type="journal article" date="2015" name="Genome Biol. Evol.">
        <title>The genome of winter moth (Operophtera brumata) provides a genomic perspective on sexual dimorphism and phenology.</title>
        <authorList>
            <person name="Derks M.F."/>
            <person name="Smit S."/>
            <person name="Salis L."/>
            <person name="Schijlen E."/>
            <person name="Bossers A."/>
            <person name="Mateman C."/>
            <person name="Pijl A.S."/>
            <person name="de Ridder D."/>
            <person name="Groenen M.A."/>
            <person name="Visser M.E."/>
            <person name="Megens H.J."/>
        </authorList>
    </citation>
    <scope>NUCLEOTIDE SEQUENCE [LARGE SCALE GENOMIC DNA]</scope>
    <source>
        <strain evidence="5">WM2013NL</strain>
        <tissue evidence="5">Head and thorax</tissue>
    </source>
</reference>
<dbReference type="PROSITE" id="PS00233">
    <property type="entry name" value="CHIT_BIND_RR_1"/>
    <property type="match status" value="1"/>
</dbReference>
<keyword evidence="1 3" id="KW-0193">Cuticle</keyword>
<dbReference type="EMBL" id="JTDY01000171">
    <property type="protein sequence ID" value="KOB78460.1"/>
    <property type="molecule type" value="Genomic_DNA"/>
</dbReference>
<name>A0A0L7LSJ9_OPEBR</name>
<organism evidence="5 6">
    <name type="scientific">Operophtera brumata</name>
    <name type="common">Winter moth</name>
    <name type="synonym">Phalaena brumata</name>
    <dbReference type="NCBI Taxonomy" id="104452"/>
    <lineage>
        <taxon>Eukaryota</taxon>
        <taxon>Metazoa</taxon>
        <taxon>Ecdysozoa</taxon>
        <taxon>Arthropoda</taxon>
        <taxon>Hexapoda</taxon>
        <taxon>Insecta</taxon>
        <taxon>Pterygota</taxon>
        <taxon>Neoptera</taxon>
        <taxon>Endopterygota</taxon>
        <taxon>Lepidoptera</taxon>
        <taxon>Glossata</taxon>
        <taxon>Ditrysia</taxon>
        <taxon>Geometroidea</taxon>
        <taxon>Geometridae</taxon>
        <taxon>Larentiinae</taxon>
        <taxon>Operophtera</taxon>
    </lineage>
</organism>
<gene>
    <name evidence="5" type="ORF">OBRU01_02443</name>
</gene>
<dbReference type="GO" id="GO:0062129">
    <property type="term" value="C:chitin-based extracellular matrix"/>
    <property type="evidence" value="ECO:0007669"/>
    <property type="project" value="TreeGrafter"/>
</dbReference>
<keyword evidence="6" id="KW-1185">Reference proteome</keyword>
<proteinExistence type="predicted"/>
<evidence type="ECO:0000256" key="4">
    <source>
        <dbReference type="SAM" id="MobiDB-lite"/>
    </source>
</evidence>
<evidence type="ECO:0000256" key="3">
    <source>
        <dbReference type="PROSITE-ProRule" id="PRU00497"/>
    </source>
</evidence>
<sequence length="75" mass="8196">MNFSDSYESADGSKRQEAGELKDVVGEDSKPHSVVVMRGSYEYPGADGKPVVVQYYADETGFHAEGDSIPKPARR</sequence>
<keyword evidence="2" id="KW-0732">Signal</keyword>
<protein>
    <submittedName>
        <fullName evidence="5">Cuticle protein 4</fullName>
    </submittedName>
</protein>
<dbReference type="STRING" id="104452.A0A0L7LSJ9"/>
<dbReference type="PROSITE" id="PS51155">
    <property type="entry name" value="CHIT_BIND_RR_2"/>
    <property type="match status" value="1"/>
</dbReference>
<dbReference type="PANTHER" id="PTHR10380:SF218">
    <property type="entry name" value="ADULT CUTICLE PROTEIN 65AA-RELATED"/>
    <property type="match status" value="1"/>
</dbReference>
<evidence type="ECO:0000313" key="6">
    <source>
        <dbReference type="Proteomes" id="UP000037510"/>
    </source>
</evidence>
<dbReference type="AlphaFoldDB" id="A0A0L7LSJ9"/>
<dbReference type="PRINTS" id="PR00947">
    <property type="entry name" value="CUTICLE"/>
</dbReference>
<feature type="compositionally biased region" description="Basic and acidic residues" evidence="4">
    <location>
        <begin position="11"/>
        <end position="31"/>
    </location>
</feature>
<feature type="region of interest" description="Disordered" evidence="4">
    <location>
        <begin position="1"/>
        <end position="31"/>
    </location>
</feature>
<evidence type="ECO:0000313" key="5">
    <source>
        <dbReference type="EMBL" id="KOB78460.1"/>
    </source>
</evidence>
<accession>A0A0L7LSJ9</accession>
<evidence type="ECO:0000256" key="1">
    <source>
        <dbReference type="ARBA" id="ARBA00022460"/>
    </source>
</evidence>